<dbReference type="InterPro" id="IPR014001">
    <property type="entry name" value="Helicase_ATP-bd"/>
</dbReference>
<dbReference type="Proteomes" id="UP000003227">
    <property type="component" value="Unassembled WGS sequence"/>
</dbReference>
<dbReference type="CDD" id="cd18793">
    <property type="entry name" value="SF2_C_SNF"/>
    <property type="match status" value="1"/>
</dbReference>
<keyword evidence="1" id="KW-0378">Hydrolase</keyword>
<dbReference type="GO" id="GO:0005524">
    <property type="term" value="F:ATP binding"/>
    <property type="evidence" value="ECO:0007669"/>
    <property type="project" value="InterPro"/>
</dbReference>
<dbReference type="CDD" id="cd18012">
    <property type="entry name" value="DEXQc_arch_SWI2_SNF2"/>
    <property type="match status" value="1"/>
</dbReference>
<dbReference type="GO" id="GO:0016787">
    <property type="term" value="F:hydrolase activity"/>
    <property type="evidence" value="ECO:0007669"/>
    <property type="project" value="UniProtKB-KW"/>
</dbReference>
<evidence type="ECO:0000256" key="2">
    <source>
        <dbReference type="PROSITE-ProRule" id="PRU00325"/>
    </source>
</evidence>
<accession>D5Q3B7</accession>
<dbReference type="EMBL" id="ADNX01000036">
    <property type="protein sequence ID" value="EFH07498.1"/>
    <property type="molecule type" value="Genomic_DNA"/>
</dbReference>
<dbReference type="GO" id="GO:0008270">
    <property type="term" value="F:zinc ion binding"/>
    <property type="evidence" value="ECO:0007669"/>
    <property type="project" value="UniProtKB-KW"/>
</dbReference>
<gene>
    <name evidence="6" type="ORF">HMPREF0220_1399</name>
</gene>
<keyword evidence="2" id="KW-0862">Zinc</keyword>
<dbReference type="Pfam" id="PF00271">
    <property type="entry name" value="Helicase_C"/>
    <property type="match status" value="1"/>
</dbReference>
<evidence type="ECO:0000259" key="4">
    <source>
        <dbReference type="PROSITE" id="PS51192"/>
    </source>
</evidence>
<organism evidence="6 7">
    <name type="scientific">Clostridioides difficile NAP08</name>
    <dbReference type="NCBI Taxonomy" id="525259"/>
    <lineage>
        <taxon>Bacteria</taxon>
        <taxon>Bacillati</taxon>
        <taxon>Bacillota</taxon>
        <taxon>Clostridia</taxon>
        <taxon>Peptostreptococcales</taxon>
        <taxon>Peptostreptococcaceae</taxon>
        <taxon>Clostridioides</taxon>
    </lineage>
</organism>
<dbReference type="FunFam" id="3.40.50.300:FF:000533">
    <property type="entry name" value="Helicase, Snf2 family"/>
    <property type="match status" value="1"/>
</dbReference>
<dbReference type="InterPro" id="IPR000330">
    <property type="entry name" value="SNF2_N"/>
</dbReference>
<evidence type="ECO:0000313" key="6">
    <source>
        <dbReference type="EMBL" id="EFH07498.1"/>
    </source>
</evidence>
<dbReference type="InterPro" id="IPR049730">
    <property type="entry name" value="SNF2/RAD54-like_C"/>
</dbReference>
<sequence>MNNMKIDMIYKLIRRNTEPSRWARGVKYYTNQLVDYIDIDIDDLQNNLLTFRGGVNSEDNYSFYFNSITIDIKHFKIIENDCSCADCQSNGKNIFICKHIVAIVIKSLKQIKNKKDVPPILIDILGADKDKLSSTNSKTSLDLSKQLLSLLDNTKRERVNLDVLINMDSNKAIAEFKIGIDKMYILKNITEFAYSKLNGYELDFGKKFTYDPNIHYFADEDEKLVDIIEEYGTNLSYSFSSSHSKKFMEINASSLKQFLNAIKYKDFTLIFSKEEYHPKILNDTLPIRFDLKNIEDKIVLCSKDSLPVPLTKKNDVLLYDGNIYLLSHKKAHDYSKIYQVLSKTKELKFDKEDSKDVLGLLVPRLKSISQEVHLDDNIKNNITKDFKSEFYFDMIDSNICCDVKYIYDDEDKKFVLPNIQKETTIENKLTSSQFTKENNHYVFKGTDHDLFTFLDLQLESLKEFGDIYYSDKFKLKKIYNASSIKASINQTNQNYLEFNFNISDINPKEYKDILKAFQEKRTFYKLKDGNFIDLSERETKDFFELVENLDIMGTSKNNKIHKNKALYINDMIRSKNLKFIDGKKELDSICEKFRNFDSINLEIPANLNANLRDYQINGLNWFKVLDYYKFGGILADEMGLGKTIQTIAFLLSLSNKKSLIVTPTSLIYNWKNEFEKFAPDIKVLLIHGSKRDREKCFMELENFDVILTTYGTLRNDLEKYSEIKFDYCILDEAQNIKNPLALVTASVKSINAENKFALTGTPMENNLLELWSIFDFIMPGYLYSKAKFQELFINKEDNVKNLKKLIKPFILRRSKKQVMKELPDKIEKNFFVELNKEQKKIYSVYSKDIQDKIKDKNLKKDKIVIFSYLTKLRQLCLDPSIVVKDYNKKSSKIETCLEILRDSINENHKILLFSQFTSVLKNISKELDKYKIKYHYIDGKTNAKERLELVDEFNNSIDKKVFLISLKAGGTGLNLTSADMVIHFDPWWNPSVENQASDRAHRFGQKNSVQVIKLIAKGTIEEKIIKLQESKKELINQFINGELSNEGVLKSLSDEEIIDLFN</sequence>
<dbReference type="PROSITE" id="PS50966">
    <property type="entry name" value="ZF_SWIM"/>
    <property type="match status" value="1"/>
</dbReference>
<reference evidence="6 7" key="1">
    <citation type="submission" date="2010-05" db="EMBL/GenBank/DDBJ databases">
        <authorList>
            <person name="Qin X."/>
            <person name="Bachman B."/>
            <person name="Battles P."/>
            <person name="Bell A."/>
            <person name="Bess C."/>
            <person name="Bickham C."/>
            <person name="Chaboub L."/>
            <person name="Chen D."/>
            <person name="Coyle M."/>
            <person name="Deiros D.R."/>
            <person name="Dinh H."/>
            <person name="Forbes L."/>
            <person name="Fowler G."/>
            <person name="Francisco L."/>
            <person name="Fu Q."/>
            <person name="Gubbala S."/>
            <person name="Hale W."/>
            <person name="Han Y."/>
            <person name="Hemphill L."/>
            <person name="Highlander S.K."/>
            <person name="Hirani K."/>
            <person name="Hogues M."/>
            <person name="Jackson L."/>
            <person name="Jakkamsetti A."/>
            <person name="Javaid M."/>
            <person name="Jiang H."/>
            <person name="Korchina V."/>
            <person name="Kovar C."/>
            <person name="Lara F."/>
            <person name="Lee S."/>
            <person name="Mata R."/>
            <person name="Mathew T."/>
            <person name="Moen C."/>
            <person name="Morales K."/>
            <person name="Munidasa M."/>
            <person name="Nazareth L."/>
            <person name="Ngo R."/>
            <person name="Nguyen L."/>
            <person name="Okwuonu G."/>
            <person name="Ongeri F."/>
            <person name="Patil S."/>
            <person name="Petrosino J."/>
            <person name="Pham C."/>
            <person name="Pham P."/>
            <person name="Pu L.-L."/>
            <person name="Puazo M."/>
            <person name="Raj R."/>
            <person name="Reid J."/>
            <person name="Rouhana J."/>
            <person name="Saada N."/>
            <person name="Shang Y."/>
            <person name="Simmons D."/>
            <person name="Thornton R."/>
            <person name="Warren J."/>
            <person name="Weissenberger G."/>
            <person name="Zhang J."/>
            <person name="Zhang L."/>
            <person name="Zhou C."/>
            <person name="Zhu D."/>
            <person name="Muzny D."/>
            <person name="Worley K."/>
            <person name="Gibbs R."/>
        </authorList>
    </citation>
    <scope>NUCLEOTIDE SEQUENCE [LARGE SCALE GENOMIC DNA]</scope>
    <source>
        <strain evidence="6 7">NAP08</strain>
    </source>
</reference>
<dbReference type="AlphaFoldDB" id="D5Q3B7"/>
<dbReference type="Pfam" id="PF00176">
    <property type="entry name" value="SNF2-rel_dom"/>
    <property type="match status" value="1"/>
</dbReference>
<dbReference type="SMART" id="SM00490">
    <property type="entry name" value="HELICc"/>
    <property type="match status" value="1"/>
</dbReference>
<dbReference type="FunFam" id="3.40.50.10810:FF:000054">
    <property type="entry name" value="Helicase, Snf2 family"/>
    <property type="match status" value="1"/>
</dbReference>
<dbReference type="SMART" id="SM00487">
    <property type="entry name" value="DEXDc"/>
    <property type="match status" value="1"/>
</dbReference>
<evidence type="ECO:0000259" key="5">
    <source>
        <dbReference type="PROSITE" id="PS51194"/>
    </source>
</evidence>
<keyword evidence="2" id="KW-0479">Metal-binding</keyword>
<dbReference type="PANTHER" id="PTHR10799">
    <property type="entry name" value="SNF2/RAD54 HELICASE FAMILY"/>
    <property type="match status" value="1"/>
</dbReference>
<evidence type="ECO:0000313" key="7">
    <source>
        <dbReference type="Proteomes" id="UP000003227"/>
    </source>
</evidence>
<dbReference type="InterPro" id="IPR027417">
    <property type="entry name" value="P-loop_NTPase"/>
</dbReference>
<dbReference type="SUPFAM" id="SSF52540">
    <property type="entry name" value="P-loop containing nucleoside triphosphate hydrolases"/>
    <property type="match status" value="2"/>
</dbReference>
<feature type="domain" description="Helicase ATP-binding" evidence="4">
    <location>
        <begin position="623"/>
        <end position="780"/>
    </location>
</feature>
<feature type="domain" description="SWIM-type" evidence="3">
    <location>
        <begin position="66"/>
        <end position="108"/>
    </location>
</feature>
<evidence type="ECO:0000259" key="3">
    <source>
        <dbReference type="PROSITE" id="PS50966"/>
    </source>
</evidence>
<protein>
    <submittedName>
        <fullName evidence="6">SNF2 family N-terminal domain protein</fullName>
    </submittedName>
</protein>
<evidence type="ECO:0000256" key="1">
    <source>
        <dbReference type="ARBA" id="ARBA00022801"/>
    </source>
</evidence>
<comment type="caution">
    <text evidence="6">The sequence shown here is derived from an EMBL/GenBank/DDBJ whole genome shotgun (WGS) entry which is preliminary data.</text>
</comment>
<dbReference type="Pfam" id="PF08455">
    <property type="entry name" value="SNF2_assoc"/>
    <property type="match status" value="1"/>
</dbReference>
<proteinExistence type="predicted"/>
<name>D5Q3B7_CLODI</name>
<keyword evidence="2" id="KW-0863">Zinc-finger</keyword>
<dbReference type="InterPro" id="IPR013663">
    <property type="entry name" value="Helicase_SWF/SNF/SWI_bac"/>
</dbReference>
<dbReference type="InterPro" id="IPR038718">
    <property type="entry name" value="SNF2-like_sf"/>
</dbReference>
<dbReference type="InterPro" id="IPR007527">
    <property type="entry name" value="Znf_SWIM"/>
</dbReference>
<dbReference type="Gene3D" id="3.40.50.300">
    <property type="entry name" value="P-loop containing nucleotide triphosphate hydrolases"/>
    <property type="match status" value="1"/>
</dbReference>
<dbReference type="Gene3D" id="3.40.50.10810">
    <property type="entry name" value="Tandem AAA-ATPase domain"/>
    <property type="match status" value="1"/>
</dbReference>
<feature type="domain" description="Helicase C-terminal" evidence="5">
    <location>
        <begin position="892"/>
        <end position="1056"/>
    </location>
</feature>
<dbReference type="HOGENOM" id="CLU_000315_21_1_9"/>
<dbReference type="InterPro" id="IPR001650">
    <property type="entry name" value="Helicase_C-like"/>
</dbReference>
<dbReference type="PROSITE" id="PS51194">
    <property type="entry name" value="HELICASE_CTER"/>
    <property type="match status" value="1"/>
</dbReference>
<dbReference type="PROSITE" id="PS51192">
    <property type="entry name" value="HELICASE_ATP_BIND_1"/>
    <property type="match status" value="1"/>
</dbReference>